<dbReference type="Gene3D" id="3.40.50.10540">
    <property type="entry name" value="Crotonobetainyl-coa:carnitine coa-transferase, domain 1"/>
    <property type="match status" value="1"/>
</dbReference>
<organism evidence="2 3">
    <name type="scientific">Natronobacterium texcoconense</name>
    <dbReference type="NCBI Taxonomy" id="1095778"/>
    <lineage>
        <taxon>Archaea</taxon>
        <taxon>Methanobacteriati</taxon>
        <taxon>Methanobacteriota</taxon>
        <taxon>Stenosarchaea group</taxon>
        <taxon>Halobacteria</taxon>
        <taxon>Halobacteriales</taxon>
        <taxon>Natrialbaceae</taxon>
        <taxon>Natronobacterium</taxon>
    </lineage>
</organism>
<dbReference type="STRING" id="1095778.SAMN04489842_1188"/>
<dbReference type="InterPro" id="IPR044855">
    <property type="entry name" value="CoA-Trfase_III_dom3_sf"/>
</dbReference>
<dbReference type="Gene3D" id="3.30.1540.10">
    <property type="entry name" value="formyl-coa transferase, domain 3"/>
    <property type="match status" value="1"/>
</dbReference>
<dbReference type="PANTHER" id="PTHR48207:SF3">
    <property type="entry name" value="SUCCINATE--HYDROXYMETHYLGLUTARATE COA-TRANSFERASE"/>
    <property type="match status" value="1"/>
</dbReference>
<dbReference type="Pfam" id="PF02515">
    <property type="entry name" value="CoA_transf_3"/>
    <property type="match status" value="1"/>
</dbReference>
<evidence type="ECO:0000313" key="2">
    <source>
        <dbReference type="EMBL" id="SDQ56537.1"/>
    </source>
</evidence>
<dbReference type="InterPro" id="IPR050483">
    <property type="entry name" value="CoA-transferase_III_domain"/>
</dbReference>
<dbReference type="InterPro" id="IPR023606">
    <property type="entry name" value="CoA-Trfase_III_dom_1_sf"/>
</dbReference>
<accession>A0A1H1BX58</accession>
<dbReference type="RefSeq" id="WP_090378691.1">
    <property type="nucleotide sequence ID" value="NZ_FNLC01000001.1"/>
</dbReference>
<reference evidence="3" key="1">
    <citation type="submission" date="2016-10" db="EMBL/GenBank/DDBJ databases">
        <authorList>
            <person name="Varghese N."/>
            <person name="Submissions S."/>
        </authorList>
    </citation>
    <scope>NUCLEOTIDE SEQUENCE [LARGE SCALE GENOMIC DNA]</scope>
    <source>
        <strain evidence="3">DSM 24767</strain>
    </source>
</reference>
<dbReference type="InterPro" id="IPR003673">
    <property type="entry name" value="CoA-Trfase_fam_III"/>
</dbReference>
<sequence length="392" mass="44229">MQALDDVTVVSLESGISAPLCTRLLGDFGAEVIKVERPGVGDVNRHWDSVVYGDSSAHAWVDRNKLSVELNLKSDEGKEIFHDLAEEADVVVQNYSPGVVERLDVGYEDVKEINDDVIYLNVSGYGRDGPYSDRKAYDMVMQGETGLILMNGSPDAPAKIPLSICDINAGMYGAMSTLLALFHRERTGDGQEIDVTMFGGMLSWLGYFPHKYWHNDETPDRVGMRHHLLTPYGPHETADDQYINFAILSEPHWEALCTEVLERPELATDERFDANEKRVENRDVLEPEIESIIAEKSRDYWAERFAEAGIPWGDVNQLDEVLDYPQTEHLDLVKELETEDGPVPYVENPIDFEHLEYQQEPMPDLGEHTDAVLESLGYSDDEIEALHEDEVV</sequence>
<dbReference type="Proteomes" id="UP000198848">
    <property type="component" value="Unassembled WGS sequence"/>
</dbReference>
<name>A0A1H1BX58_NATTX</name>
<dbReference type="PANTHER" id="PTHR48207">
    <property type="entry name" value="SUCCINATE--HYDROXYMETHYLGLUTARATE COA-TRANSFERASE"/>
    <property type="match status" value="1"/>
</dbReference>
<evidence type="ECO:0000256" key="1">
    <source>
        <dbReference type="ARBA" id="ARBA00022679"/>
    </source>
</evidence>
<gene>
    <name evidence="2" type="ORF">SAMN04489842_1188</name>
</gene>
<dbReference type="SUPFAM" id="SSF89796">
    <property type="entry name" value="CoA-transferase family III (CaiB/BaiF)"/>
    <property type="match status" value="1"/>
</dbReference>
<dbReference type="AlphaFoldDB" id="A0A1H1BX58"/>
<protein>
    <submittedName>
        <fullName evidence="2">Crotonobetainyl-CoA:carnitine CoA-transferase CaiB</fullName>
    </submittedName>
</protein>
<dbReference type="OrthoDB" id="28444at2157"/>
<keyword evidence="3" id="KW-1185">Reference proteome</keyword>
<proteinExistence type="predicted"/>
<evidence type="ECO:0000313" key="3">
    <source>
        <dbReference type="Proteomes" id="UP000198848"/>
    </source>
</evidence>
<keyword evidence="1 2" id="KW-0808">Transferase</keyword>
<dbReference type="EMBL" id="FNLC01000001">
    <property type="protein sequence ID" value="SDQ56537.1"/>
    <property type="molecule type" value="Genomic_DNA"/>
</dbReference>
<dbReference type="GO" id="GO:0008410">
    <property type="term" value="F:CoA-transferase activity"/>
    <property type="evidence" value="ECO:0007669"/>
    <property type="project" value="TreeGrafter"/>
</dbReference>